<proteinExistence type="predicted"/>
<name>A0ACB7VX51_DIOAL</name>
<protein>
    <submittedName>
        <fullName evidence="1">Uncharacterized protein</fullName>
    </submittedName>
</protein>
<organism evidence="1 2">
    <name type="scientific">Dioscorea alata</name>
    <name type="common">Purple yam</name>
    <dbReference type="NCBI Taxonomy" id="55571"/>
    <lineage>
        <taxon>Eukaryota</taxon>
        <taxon>Viridiplantae</taxon>
        <taxon>Streptophyta</taxon>
        <taxon>Embryophyta</taxon>
        <taxon>Tracheophyta</taxon>
        <taxon>Spermatophyta</taxon>
        <taxon>Magnoliopsida</taxon>
        <taxon>Liliopsida</taxon>
        <taxon>Dioscoreales</taxon>
        <taxon>Dioscoreaceae</taxon>
        <taxon>Dioscorea</taxon>
    </lineage>
</organism>
<sequence length="248" mass="28206">MAMFLYVVGHNVRNRVVGMNFLRSGETVSRYFHHVLHAIGELREKNSHGEEEYQIYIQAHPGEEIYINKPIQDYDEMAIVCGNDQATGSFARTGSQSSRSLGARMDQPPTSSVIDLDNQTQGFDDFDDFAPSDNPTNDTPTTATSTARKGKKRVKHANADEEIMRDVKCELGRIANALEADKSKFISKELLDEIMTLSAHYSEYDLGRAYDYLLQNLPLANGFMNKTHSLRCIWMDDFLDRLRDDRRA</sequence>
<gene>
    <name evidence="1" type="ORF">IHE45_06G047100</name>
</gene>
<evidence type="ECO:0000313" key="1">
    <source>
        <dbReference type="EMBL" id="KAH7679255.1"/>
    </source>
</evidence>
<reference evidence="2" key="1">
    <citation type="journal article" date="2022" name="Nat. Commun.">
        <title>Chromosome evolution and the genetic basis of agronomically important traits in greater yam.</title>
        <authorList>
            <person name="Bredeson J.V."/>
            <person name="Lyons J.B."/>
            <person name="Oniyinde I.O."/>
            <person name="Okereke N.R."/>
            <person name="Kolade O."/>
            <person name="Nnabue I."/>
            <person name="Nwadili C.O."/>
            <person name="Hribova E."/>
            <person name="Parker M."/>
            <person name="Nwogha J."/>
            <person name="Shu S."/>
            <person name="Carlson J."/>
            <person name="Kariba R."/>
            <person name="Muthemba S."/>
            <person name="Knop K."/>
            <person name="Barton G.J."/>
            <person name="Sherwood A.V."/>
            <person name="Lopez-Montes A."/>
            <person name="Asiedu R."/>
            <person name="Jamnadass R."/>
            <person name="Muchugi A."/>
            <person name="Goodstein D."/>
            <person name="Egesi C.N."/>
            <person name="Featherston J."/>
            <person name="Asfaw A."/>
            <person name="Simpson G.G."/>
            <person name="Dolezel J."/>
            <person name="Hendre P.S."/>
            <person name="Van Deynze A."/>
            <person name="Kumar P.L."/>
            <person name="Obidiegwu J.E."/>
            <person name="Bhattacharjee R."/>
            <person name="Rokhsar D.S."/>
        </authorList>
    </citation>
    <scope>NUCLEOTIDE SEQUENCE [LARGE SCALE GENOMIC DNA]</scope>
    <source>
        <strain evidence="2">cv. TDa95/00328</strain>
    </source>
</reference>
<dbReference type="Proteomes" id="UP000827976">
    <property type="component" value="Chromosome 6"/>
</dbReference>
<dbReference type="EMBL" id="CM037016">
    <property type="protein sequence ID" value="KAH7679255.1"/>
    <property type="molecule type" value="Genomic_DNA"/>
</dbReference>
<accession>A0ACB7VX51</accession>
<evidence type="ECO:0000313" key="2">
    <source>
        <dbReference type="Proteomes" id="UP000827976"/>
    </source>
</evidence>
<keyword evidence="2" id="KW-1185">Reference proteome</keyword>
<comment type="caution">
    <text evidence="1">The sequence shown here is derived from an EMBL/GenBank/DDBJ whole genome shotgun (WGS) entry which is preliminary data.</text>
</comment>